<evidence type="ECO:0000259" key="5">
    <source>
        <dbReference type="Pfam" id="PF01979"/>
    </source>
</evidence>
<keyword evidence="8" id="KW-1185">Reference proteome</keyword>
<dbReference type="InterPro" id="IPR006680">
    <property type="entry name" value="Amidohydro-rel"/>
</dbReference>
<evidence type="ECO:0000256" key="1">
    <source>
        <dbReference type="ARBA" id="ARBA00006773"/>
    </source>
</evidence>
<sequence>MKSEATRYELIEVAQGRRHADIFIKGGTVVNVYSGEFLQHNVAIYKDRIAYVGESEAAIGPDTKLINAEGKYVSPGFIEPHAHPWVVYNPISFVGKVVPLGTTTTVNDNLFFYLYMGAEGFKNLLEDLEQLPGNHFWLARLVSQADFLGEREWFNQQDIRDFLGLEQVLGTAEVTRWPLLYNGDPFLIDTVEYTKEIGKISDGHTAGCSYDKLNSIVAAGISACHEAITTKESLDRLRLGMWTTLRNSSLRPDLPEIIKMITEKKVTTNRIMMTTDGPHPAFIEEEGFVDGLVRKAVELGLSPMEAIQMVTINPATFFHLDEHIGGIAPARRADILILPDLIHFRPELVMAGGKVAASNGELNIPLPEVNWNKYMVKKPFSIEKSALEDPELYRLPHFTSSEPVPVISFRSTVITHKKEIQFPVVNGYADISNHSGLMYAALIDREGRWITRGVLENFASDLDGMASTYNTTTQLLVIGRDSEAMALAASRVHEMGGGIAIVQRGEVILEIPLPLTGMMTTDPSFAKAVEYQNTFLSVMKQHGYPFHDILYTLLFLTCDFLPGLRLVPFGLLDVKTNEILRPATPLR</sequence>
<feature type="domain" description="Adenine deaminase C-terminal" evidence="6">
    <location>
        <begin position="413"/>
        <end position="577"/>
    </location>
</feature>
<reference evidence="8" key="1">
    <citation type="journal article" date="2019" name="Int. J. Syst. Evol. Microbiol.">
        <title>The Global Catalogue of Microorganisms (GCM) 10K type strain sequencing project: providing services to taxonomists for standard genome sequencing and annotation.</title>
        <authorList>
            <consortium name="The Broad Institute Genomics Platform"/>
            <consortium name="The Broad Institute Genome Sequencing Center for Infectious Disease"/>
            <person name="Wu L."/>
            <person name="Ma J."/>
        </authorList>
    </citation>
    <scope>NUCLEOTIDE SEQUENCE [LARGE SCALE GENOMIC DNA]</scope>
    <source>
        <strain evidence="8">WYCCWR 12678</strain>
    </source>
</reference>
<keyword evidence="3" id="KW-0378">Hydrolase</keyword>
<evidence type="ECO:0000256" key="2">
    <source>
        <dbReference type="ARBA" id="ARBA00012782"/>
    </source>
</evidence>
<feature type="domain" description="Amidohydrolase-related" evidence="5">
    <location>
        <begin position="72"/>
        <end position="354"/>
    </location>
</feature>
<gene>
    <name evidence="7" type="ORF">ACFO8Q_18950</name>
</gene>
<dbReference type="SUPFAM" id="SSF51556">
    <property type="entry name" value="Metallo-dependent hydrolases"/>
    <property type="match status" value="1"/>
</dbReference>
<evidence type="ECO:0000256" key="3">
    <source>
        <dbReference type="ARBA" id="ARBA00022801"/>
    </source>
</evidence>
<dbReference type="RefSeq" id="WP_380027899.1">
    <property type="nucleotide sequence ID" value="NZ_JBHSHC010000128.1"/>
</dbReference>
<proteinExistence type="inferred from homology"/>
<evidence type="ECO:0000256" key="4">
    <source>
        <dbReference type="ARBA" id="ARBA00047720"/>
    </source>
</evidence>
<dbReference type="EMBL" id="JBHSHC010000128">
    <property type="protein sequence ID" value="MFC4769412.1"/>
    <property type="molecule type" value="Genomic_DNA"/>
</dbReference>
<dbReference type="Pfam" id="PF13382">
    <property type="entry name" value="Adenine_deam_C"/>
    <property type="match status" value="1"/>
</dbReference>
<accession>A0ABV9Q830</accession>
<comment type="similarity">
    <text evidence="1">Belongs to the metallo-dependent hydrolases superfamily. Adenine deaminase family.</text>
</comment>
<evidence type="ECO:0000259" key="6">
    <source>
        <dbReference type="Pfam" id="PF13382"/>
    </source>
</evidence>
<dbReference type="InterPro" id="IPR032466">
    <property type="entry name" value="Metal_Hydrolase"/>
</dbReference>
<dbReference type="InterPro" id="IPR026912">
    <property type="entry name" value="Adenine_deam_C"/>
</dbReference>
<evidence type="ECO:0000313" key="7">
    <source>
        <dbReference type="EMBL" id="MFC4769412.1"/>
    </source>
</evidence>
<comment type="caution">
    <text evidence="7">The sequence shown here is derived from an EMBL/GenBank/DDBJ whole genome shotgun (WGS) entry which is preliminary data.</text>
</comment>
<dbReference type="PANTHER" id="PTHR11113">
    <property type="entry name" value="N-ACETYLGLUCOSAMINE-6-PHOSPHATE DEACETYLASE"/>
    <property type="match status" value="1"/>
</dbReference>
<dbReference type="Gene3D" id="3.20.20.140">
    <property type="entry name" value="Metal-dependent hydrolases"/>
    <property type="match status" value="1"/>
</dbReference>
<dbReference type="Gene3D" id="2.30.40.10">
    <property type="entry name" value="Urease, subunit C, domain 1"/>
    <property type="match status" value="1"/>
</dbReference>
<evidence type="ECO:0000313" key="8">
    <source>
        <dbReference type="Proteomes" id="UP001596002"/>
    </source>
</evidence>
<name>A0ABV9Q830_9BACL</name>
<protein>
    <recommendedName>
        <fullName evidence="2">adenine deaminase</fullName>
        <ecNumber evidence="2">3.5.4.2</ecNumber>
    </recommendedName>
</protein>
<dbReference type="PANTHER" id="PTHR11113:SF6">
    <property type="entry name" value="ADENINE DEAMINASE YERA-RELATED"/>
    <property type="match status" value="1"/>
</dbReference>
<dbReference type="EC" id="3.5.4.2" evidence="2"/>
<comment type="catalytic activity">
    <reaction evidence="4">
        <text>adenine + H2O + H(+) = hypoxanthine + NH4(+)</text>
        <dbReference type="Rhea" id="RHEA:23688"/>
        <dbReference type="ChEBI" id="CHEBI:15377"/>
        <dbReference type="ChEBI" id="CHEBI:15378"/>
        <dbReference type="ChEBI" id="CHEBI:16708"/>
        <dbReference type="ChEBI" id="CHEBI:17368"/>
        <dbReference type="ChEBI" id="CHEBI:28938"/>
        <dbReference type="EC" id="3.5.4.2"/>
    </reaction>
</comment>
<dbReference type="SUPFAM" id="SSF51338">
    <property type="entry name" value="Composite domain of metallo-dependent hydrolases"/>
    <property type="match status" value="1"/>
</dbReference>
<dbReference type="Proteomes" id="UP001596002">
    <property type="component" value="Unassembled WGS sequence"/>
</dbReference>
<dbReference type="Pfam" id="PF01979">
    <property type="entry name" value="Amidohydro_1"/>
    <property type="match status" value="1"/>
</dbReference>
<dbReference type="InterPro" id="IPR011059">
    <property type="entry name" value="Metal-dep_hydrolase_composite"/>
</dbReference>
<organism evidence="7 8">
    <name type="scientific">Effusibacillus consociatus</name>
    <dbReference type="NCBI Taxonomy" id="1117041"/>
    <lineage>
        <taxon>Bacteria</taxon>
        <taxon>Bacillati</taxon>
        <taxon>Bacillota</taxon>
        <taxon>Bacilli</taxon>
        <taxon>Bacillales</taxon>
        <taxon>Alicyclobacillaceae</taxon>
        <taxon>Effusibacillus</taxon>
    </lineage>
</organism>